<protein>
    <submittedName>
        <fullName evidence="1">Uncharacterized protein</fullName>
    </submittedName>
</protein>
<name>A0ABN6D2D8_9BURK</name>
<gene>
    <name evidence="1" type="ORF">MIZ03_0959</name>
</gene>
<accession>A0ABN6D2D8</accession>
<sequence>MGQCDWISGKMSVMASSRHGAHQKVELKRMLLMSKPE</sequence>
<dbReference type="Proteomes" id="UP000824366">
    <property type="component" value="Chromosome"/>
</dbReference>
<dbReference type="EMBL" id="AP024238">
    <property type="protein sequence ID" value="BCO26079.1"/>
    <property type="molecule type" value="Genomic_DNA"/>
</dbReference>
<organism evidence="1 2">
    <name type="scientific">Rhodoferax lithotrophicus</name>
    <dbReference type="NCBI Taxonomy" id="2798804"/>
    <lineage>
        <taxon>Bacteria</taxon>
        <taxon>Pseudomonadati</taxon>
        <taxon>Pseudomonadota</taxon>
        <taxon>Betaproteobacteria</taxon>
        <taxon>Burkholderiales</taxon>
        <taxon>Comamonadaceae</taxon>
        <taxon>Rhodoferax</taxon>
    </lineage>
</organism>
<keyword evidence="2" id="KW-1185">Reference proteome</keyword>
<reference evidence="1 2" key="1">
    <citation type="journal article" date="2021" name="Microbiol. Spectr.">
        <title>A Single Bacterium Capable of Oxidation and Reduction of Iron at Circumneutral pH.</title>
        <authorList>
            <person name="Kato S."/>
            <person name="Ohkuma M."/>
        </authorList>
    </citation>
    <scope>NUCLEOTIDE SEQUENCE [LARGE SCALE GENOMIC DNA]</scope>
    <source>
        <strain evidence="1 2">MIZ03</strain>
    </source>
</reference>
<evidence type="ECO:0000313" key="2">
    <source>
        <dbReference type="Proteomes" id="UP000824366"/>
    </source>
</evidence>
<evidence type="ECO:0000313" key="1">
    <source>
        <dbReference type="EMBL" id="BCO26079.1"/>
    </source>
</evidence>
<proteinExistence type="predicted"/>